<dbReference type="Proteomes" id="UP000294911">
    <property type="component" value="Unassembled WGS sequence"/>
</dbReference>
<dbReference type="RefSeq" id="WP_132875880.1">
    <property type="nucleotide sequence ID" value="NZ_SLXQ01000001.1"/>
</dbReference>
<evidence type="ECO:0000313" key="2">
    <source>
        <dbReference type="EMBL" id="TCP57398.1"/>
    </source>
</evidence>
<dbReference type="EMBL" id="SLXQ01000001">
    <property type="protein sequence ID" value="TCP57398.1"/>
    <property type="molecule type" value="Genomic_DNA"/>
</dbReference>
<keyword evidence="3" id="KW-1185">Reference proteome</keyword>
<evidence type="ECO:0000313" key="3">
    <source>
        <dbReference type="Proteomes" id="UP000294911"/>
    </source>
</evidence>
<feature type="compositionally biased region" description="Basic and acidic residues" evidence="1">
    <location>
        <begin position="231"/>
        <end position="241"/>
    </location>
</feature>
<dbReference type="AlphaFoldDB" id="A0A4R2R6D8"/>
<evidence type="ECO:0000256" key="1">
    <source>
        <dbReference type="SAM" id="MobiDB-lite"/>
    </source>
</evidence>
<reference evidence="2 3" key="1">
    <citation type="submission" date="2019-03" db="EMBL/GenBank/DDBJ databases">
        <title>Genomic Encyclopedia of Type Strains, Phase IV (KMG-IV): sequencing the most valuable type-strain genomes for metagenomic binning, comparative biology and taxonomic classification.</title>
        <authorList>
            <person name="Goeker M."/>
        </authorList>
    </citation>
    <scope>NUCLEOTIDE SEQUENCE [LARGE SCALE GENOMIC DNA]</scope>
    <source>
        <strain evidence="2 3">DSM 45765</strain>
    </source>
</reference>
<feature type="region of interest" description="Disordered" evidence="1">
    <location>
        <begin position="189"/>
        <end position="275"/>
    </location>
</feature>
<gene>
    <name evidence="2" type="ORF">EV191_1011353</name>
</gene>
<organism evidence="2 3">
    <name type="scientific">Tamaricihabitans halophyticus</name>
    <dbReference type="NCBI Taxonomy" id="1262583"/>
    <lineage>
        <taxon>Bacteria</taxon>
        <taxon>Bacillati</taxon>
        <taxon>Actinomycetota</taxon>
        <taxon>Actinomycetes</taxon>
        <taxon>Pseudonocardiales</taxon>
        <taxon>Pseudonocardiaceae</taxon>
        <taxon>Tamaricihabitans</taxon>
    </lineage>
</organism>
<sequence>MLGSRTNARSTRLWCLRLLVVAGGALLGSVFAWLLAGGATAVAAGGDQSTVEVGESIPGEFADHVDGVEGKVSEKVTKVAGAAHQAVSRTEKSISDGTRQVAERTRTLLGASKAPVERPAAPSAAGAADLVDTADRATGMLREVKLDSTVGLVHGALQGPVDQVLRLAGGVPDAFQALSTAGQTLDGSLFPATRAPSPDNATTNCATAPRAESSAARGEPGKVPGAAFGAKHADRSADDAKLPQALGAEDGAPHAAPEHPFSLPGGASNGHASITGSHQDAQFGLLPIGAAHLFDSCVANAAQRFTTAPVMPAMRPGNSPD</sequence>
<accession>A0A4R2R6D8</accession>
<comment type="caution">
    <text evidence="2">The sequence shown here is derived from an EMBL/GenBank/DDBJ whole genome shotgun (WGS) entry which is preliminary data.</text>
</comment>
<protein>
    <submittedName>
        <fullName evidence="2">Uncharacterized protein</fullName>
    </submittedName>
</protein>
<name>A0A4R2R6D8_9PSEU</name>
<proteinExistence type="predicted"/>